<protein>
    <submittedName>
        <fullName evidence="3">Uncharacterized protein</fullName>
    </submittedName>
</protein>
<organism evidence="3 4">
    <name type="scientific">Candidatus Fimadaptatus faecigallinarum</name>
    <dbReference type="NCBI Taxonomy" id="2840814"/>
    <lineage>
        <taxon>Bacteria</taxon>
        <taxon>Bacillati</taxon>
        <taxon>Bacillota</taxon>
        <taxon>Clostridia</taxon>
        <taxon>Eubacteriales</taxon>
        <taxon>Candidatus Fimadaptatus</taxon>
    </lineage>
</organism>
<name>A0A9D1LTI1_9FIRM</name>
<dbReference type="Pfam" id="PF23988">
    <property type="entry name" value="DUF7309"/>
    <property type="match status" value="1"/>
</dbReference>
<dbReference type="Pfam" id="PF22007">
    <property type="entry name" value="DUF6930"/>
    <property type="match status" value="1"/>
</dbReference>
<evidence type="ECO:0000259" key="2">
    <source>
        <dbReference type="Pfam" id="PF23988"/>
    </source>
</evidence>
<dbReference type="Proteomes" id="UP000824123">
    <property type="component" value="Unassembled WGS sequence"/>
</dbReference>
<dbReference type="AlphaFoldDB" id="A0A9D1LTI1"/>
<reference evidence="3" key="1">
    <citation type="submission" date="2020-10" db="EMBL/GenBank/DDBJ databases">
        <authorList>
            <person name="Gilroy R."/>
        </authorList>
    </citation>
    <scope>NUCLEOTIDE SEQUENCE</scope>
    <source>
        <strain evidence="3">ChiSxjej2B14-8506</strain>
    </source>
</reference>
<proteinExistence type="predicted"/>
<comment type="caution">
    <text evidence="3">The sequence shown here is derived from an EMBL/GenBank/DDBJ whole genome shotgun (WGS) entry which is preliminary data.</text>
</comment>
<gene>
    <name evidence="3" type="ORF">IAC59_10730</name>
</gene>
<dbReference type="EMBL" id="DVNK01000064">
    <property type="protein sequence ID" value="HIU47712.1"/>
    <property type="molecule type" value="Genomic_DNA"/>
</dbReference>
<feature type="domain" description="DUF6930" evidence="1">
    <location>
        <begin position="218"/>
        <end position="345"/>
    </location>
</feature>
<evidence type="ECO:0000313" key="3">
    <source>
        <dbReference type="EMBL" id="HIU47712.1"/>
    </source>
</evidence>
<dbReference type="InterPro" id="IPR054216">
    <property type="entry name" value="DUF6930"/>
</dbReference>
<evidence type="ECO:0000313" key="4">
    <source>
        <dbReference type="Proteomes" id="UP000824123"/>
    </source>
</evidence>
<evidence type="ECO:0000259" key="1">
    <source>
        <dbReference type="Pfam" id="PF22007"/>
    </source>
</evidence>
<sequence length="411" mass="46120">MVPYELYDLALAFKKVKLWQKLMDSQLFAVRHSDGTTGYCCVMGMLGEHCALAVYPGEAGLNSCRKMFIDDPDLDVFDKHELNFSQDCVMVSYQLKGALNKREVAEVNAYMAERALKLRGKNAYPQFERFRPNCYPWRLSDAADQLHLREALEAALDVAAKLQSATPEQLGFTEGTLFERTIPLLEREGDAFRWSALELPAPWQETYVSPFIGDELSLARIGKSKKRSGSWDCSIFLHIKPASDEVEQGADIDELEEAPYFPYLLMIVDDGSGMVLDMEIFRSFDDLDALCQAVVRFVLDAGRPTQILVADDRTQAFFRNIASQLGVKLVRRRELPALDEAKQGLAEHFASSDGVAPARDVEATLELLSDPAIYSDLPDEVLTMLRRGVQAGALPDDIARMVERECSRRGL</sequence>
<feature type="domain" description="DUF7309" evidence="2">
    <location>
        <begin position="5"/>
        <end position="178"/>
    </location>
</feature>
<reference evidence="3" key="2">
    <citation type="journal article" date="2021" name="PeerJ">
        <title>Extensive microbial diversity within the chicken gut microbiome revealed by metagenomics and culture.</title>
        <authorList>
            <person name="Gilroy R."/>
            <person name="Ravi A."/>
            <person name="Getino M."/>
            <person name="Pursley I."/>
            <person name="Horton D.L."/>
            <person name="Alikhan N.F."/>
            <person name="Baker D."/>
            <person name="Gharbi K."/>
            <person name="Hall N."/>
            <person name="Watson M."/>
            <person name="Adriaenssens E.M."/>
            <person name="Foster-Nyarko E."/>
            <person name="Jarju S."/>
            <person name="Secka A."/>
            <person name="Antonio M."/>
            <person name="Oren A."/>
            <person name="Chaudhuri R.R."/>
            <person name="La Ragione R."/>
            <person name="Hildebrand F."/>
            <person name="Pallen M.J."/>
        </authorList>
    </citation>
    <scope>NUCLEOTIDE SEQUENCE</scope>
    <source>
        <strain evidence="3">ChiSxjej2B14-8506</strain>
    </source>
</reference>
<dbReference type="InterPro" id="IPR055733">
    <property type="entry name" value="DUF7309"/>
</dbReference>
<accession>A0A9D1LTI1</accession>